<dbReference type="Proteomes" id="UP000237218">
    <property type="component" value="Unassembled WGS sequence"/>
</dbReference>
<feature type="domain" description="Glycosyltransferase 2-like" evidence="1">
    <location>
        <begin position="55"/>
        <end position="168"/>
    </location>
</feature>
<keyword evidence="3" id="KW-1185">Reference proteome</keyword>
<dbReference type="CDD" id="cd00761">
    <property type="entry name" value="Glyco_tranf_GTA_type"/>
    <property type="match status" value="1"/>
</dbReference>
<evidence type="ECO:0000259" key="1">
    <source>
        <dbReference type="Pfam" id="PF00535"/>
    </source>
</evidence>
<dbReference type="InterPro" id="IPR029044">
    <property type="entry name" value="Nucleotide-diphossugar_trans"/>
</dbReference>
<proteinExistence type="predicted"/>
<dbReference type="Pfam" id="PF00535">
    <property type="entry name" value="Glycos_transf_2"/>
    <property type="match status" value="1"/>
</dbReference>
<comment type="caution">
    <text evidence="2">The sequence shown here is derived from an EMBL/GenBank/DDBJ whole genome shotgun (WGS) entry which is preliminary data.</text>
</comment>
<dbReference type="InterPro" id="IPR001173">
    <property type="entry name" value="Glyco_trans_2-like"/>
</dbReference>
<dbReference type="SUPFAM" id="SSF53448">
    <property type="entry name" value="Nucleotide-diphospho-sugar transferases"/>
    <property type="match status" value="1"/>
</dbReference>
<protein>
    <recommendedName>
        <fullName evidence="1">Glycosyltransferase 2-like domain-containing protein</fullName>
    </recommendedName>
</protein>
<dbReference type="InterPro" id="IPR050834">
    <property type="entry name" value="Glycosyltransf_2"/>
</dbReference>
<dbReference type="EMBL" id="LMYI01000010">
    <property type="protein sequence ID" value="POS62413.1"/>
    <property type="molecule type" value="Genomic_DNA"/>
</dbReference>
<dbReference type="PANTHER" id="PTHR43685">
    <property type="entry name" value="GLYCOSYLTRANSFERASE"/>
    <property type="match status" value="1"/>
</dbReference>
<evidence type="ECO:0000313" key="3">
    <source>
        <dbReference type="Proteomes" id="UP000237218"/>
    </source>
</evidence>
<dbReference type="PANTHER" id="PTHR43685:SF2">
    <property type="entry name" value="GLYCOSYLTRANSFERASE 2-LIKE DOMAIN-CONTAINING PROTEIN"/>
    <property type="match status" value="1"/>
</dbReference>
<reference evidence="2 3" key="1">
    <citation type="submission" date="2018-02" db="EMBL/GenBank/DDBJ databases">
        <title>Draft genome sequences of four Parasaccharibacter apium strains isolated from honey bees.</title>
        <authorList>
            <person name="Corby-Harris V.L."/>
            <person name="Anderson K.E."/>
        </authorList>
    </citation>
    <scope>NUCLEOTIDE SEQUENCE [LARGE SCALE GENOMIC DNA]</scope>
    <source>
        <strain evidence="2 3">B8</strain>
    </source>
</reference>
<evidence type="ECO:0000313" key="2">
    <source>
        <dbReference type="EMBL" id="POS62413.1"/>
    </source>
</evidence>
<sequence>MDRMGWPIRRRFPAAARGCAEGLSLGPRYPVQQVSSSLSLNDRLARHFMAGKLGIGIITYNRKDILKEVIASIRRHTRTTFEFVVADDGSTDGTPDMLKELNVPCVTGRNKGISWNRNRVLWYLKEEKRCDWILILEDDCFPTVFGWELPWIEAIERYGHINFMPEITIEIDNDISSGSGTPEDPFIAPMHQAFCVGYHAKALSHVGYLDVRFEKYGEEHVEHTQRFLRAGYGGLAQHLSPERGQLFYLRGGLNTLPSHSHGNHELAMRNQAIHDAIRHEPLYRHPWRTDEQMFEFREEIAAALSRPSPEPGGESLQFDSIISLGGDETVNQALNRYFGRPGPGLFDQFLVPFHTLVSLFQNSFAGLLSTNCLYGHHKALRCRDTLITYHNCLDKPEEEPASVEKFHEQLPLLRHRFHGMIQEIDTLCRQSRRVLFIRSWRDGHLYGGQHRPAHTATANFTALVEALAARYPALDFKVMFVNFGDATTADQRMIFANTKTPDTCSKEEELAGWTALFSDFRITQSS</sequence>
<dbReference type="Gene3D" id="3.90.550.10">
    <property type="entry name" value="Spore Coat Polysaccharide Biosynthesis Protein SpsA, Chain A"/>
    <property type="match status" value="1"/>
</dbReference>
<name>A0ABX4ZM47_9PROT</name>
<accession>A0ABX4ZM47</accession>
<organism evidence="2 3">
    <name type="scientific">Parasaccharibacter apium</name>
    <dbReference type="NCBI Taxonomy" id="1510841"/>
    <lineage>
        <taxon>Bacteria</taxon>
        <taxon>Pseudomonadati</taxon>
        <taxon>Pseudomonadota</taxon>
        <taxon>Alphaproteobacteria</taxon>
        <taxon>Acetobacterales</taxon>
        <taxon>Acetobacteraceae</taxon>
        <taxon>Parasaccharibacter</taxon>
    </lineage>
</organism>
<gene>
    <name evidence="2" type="ORF">ASQ42_06340</name>
</gene>